<evidence type="ECO:0000256" key="1">
    <source>
        <dbReference type="SAM" id="MobiDB-lite"/>
    </source>
</evidence>
<accession>A0ABS0XE28</accession>
<gene>
    <name evidence="2" type="ORF">JGB26_29480</name>
</gene>
<feature type="region of interest" description="Disordered" evidence="1">
    <location>
        <begin position="64"/>
        <end position="93"/>
    </location>
</feature>
<organism evidence="2 3">
    <name type="scientific">Streptomyces flavofungini</name>
    <dbReference type="NCBI Taxonomy" id="68200"/>
    <lineage>
        <taxon>Bacteria</taxon>
        <taxon>Bacillati</taxon>
        <taxon>Actinomycetota</taxon>
        <taxon>Actinomycetes</taxon>
        <taxon>Kitasatosporales</taxon>
        <taxon>Streptomycetaceae</taxon>
        <taxon>Streptomyces</taxon>
    </lineage>
</organism>
<evidence type="ECO:0000313" key="3">
    <source>
        <dbReference type="Proteomes" id="UP000634780"/>
    </source>
</evidence>
<reference evidence="2 3" key="1">
    <citation type="submission" date="2020-12" db="EMBL/GenBank/DDBJ databases">
        <title>Streptomyces typhae sp. nov., a novel endophytic actinomycete isolated from the root of cattail pollen (Typha angustifolia L.).</title>
        <authorList>
            <person name="Peng C."/>
            <person name="Liu C."/>
        </authorList>
    </citation>
    <scope>NUCLEOTIDE SEQUENCE [LARGE SCALE GENOMIC DNA]</scope>
    <source>
        <strain evidence="2 3">JCM 4753</strain>
    </source>
</reference>
<protein>
    <recommendedName>
        <fullName evidence="4">Signal transduction histidine kinase subgroup 3 dimerisation and phosphoacceptor domain-containing protein</fullName>
    </recommendedName>
</protein>
<evidence type="ECO:0000313" key="2">
    <source>
        <dbReference type="EMBL" id="MBJ3811174.1"/>
    </source>
</evidence>
<evidence type="ECO:0008006" key="4">
    <source>
        <dbReference type="Google" id="ProtNLM"/>
    </source>
</evidence>
<keyword evidence="3" id="KW-1185">Reference proteome</keyword>
<dbReference type="RefSeq" id="WP_190117174.1">
    <property type="nucleotide sequence ID" value="NZ_BMVR01000007.1"/>
</dbReference>
<dbReference type="Proteomes" id="UP000634780">
    <property type="component" value="Unassembled WGS sequence"/>
</dbReference>
<name>A0ABS0XE28_9ACTN</name>
<proteinExistence type="predicted"/>
<sequence>MTGERRRVATGLHATVVEHTVALVRLAEAGVAGATDTRVALEGVTGAARRALAGLRELLDELEEMEERGVAPPNAPASPCQEPRAPTLKETHA</sequence>
<dbReference type="EMBL" id="JAEKOZ010000023">
    <property type="protein sequence ID" value="MBJ3811174.1"/>
    <property type="molecule type" value="Genomic_DNA"/>
</dbReference>
<comment type="caution">
    <text evidence="2">The sequence shown here is derived from an EMBL/GenBank/DDBJ whole genome shotgun (WGS) entry which is preliminary data.</text>
</comment>